<sequence>MKICIVSDSHDRGPMLATAIAEAKTRGAECVLHCGDLIGTNTLLASLKLELPIHVIHGNNLGDPVSISRLACGSNGQLRYHGNDADLILADRRIFMTHYPHIGEAFAYAGNHDLVCCGHSHEPEIRCLENAKGGQTWLVNPGTVAGLGAPTATWIFADLATLTFELEELER</sequence>
<dbReference type="Gene3D" id="3.60.21.10">
    <property type="match status" value="1"/>
</dbReference>
<dbReference type="InterPro" id="IPR024654">
    <property type="entry name" value="Calcineurin-like_PHP_lpxH"/>
</dbReference>
<comment type="similarity">
    <text evidence="1">Belongs to the metallophosphoesterase superfamily. YfcE family.</text>
</comment>
<organism evidence="3 4">
    <name type="scientific">Allochromatium warmingii</name>
    <name type="common">Chromatium warmingii</name>
    <dbReference type="NCBI Taxonomy" id="61595"/>
    <lineage>
        <taxon>Bacteria</taxon>
        <taxon>Pseudomonadati</taxon>
        <taxon>Pseudomonadota</taxon>
        <taxon>Gammaproteobacteria</taxon>
        <taxon>Chromatiales</taxon>
        <taxon>Chromatiaceae</taxon>
        <taxon>Allochromatium</taxon>
    </lineage>
</organism>
<dbReference type="AlphaFoldDB" id="A0A1H3I566"/>
<reference evidence="4" key="1">
    <citation type="submission" date="2016-10" db="EMBL/GenBank/DDBJ databases">
        <authorList>
            <person name="Varghese N."/>
            <person name="Submissions S."/>
        </authorList>
    </citation>
    <scope>NUCLEOTIDE SEQUENCE [LARGE SCALE GENOMIC DNA]</scope>
    <source>
        <strain evidence="4">DSM 173</strain>
    </source>
</reference>
<dbReference type="InterPro" id="IPR053193">
    <property type="entry name" value="MetalloPDE_YfcE-like"/>
</dbReference>
<evidence type="ECO:0000313" key="4">
    <source>
        <dbReference type="Proteomes" id="UP000198672"/>
    </source>
</evidence>
<dbReference type="Pfam" id="PF12850">
    <property type="entry name" value="Metallophos_2"/>
    <property type="match status" value="1"/>
</dbReference>
<dbReference type="PANTHER" id="PTHR43165:SF1">
    <property type="entry name" value="PHOSPHODIESTERASE MJ0936"/>
    <property type="match status" value="1"/>
</dbReference>
<evidence type="ECO:0000313" key="3">
    <source>
        <dbReference type="EMBL" id="SDY22853.1"/>
    </source>
</evidence>
<dbReference type="PANTHER" id="PTHR43165">
    <property type="entry name" value="METALLOPHOSPHOESTERASE"/>
    <property type="match status" value="1"/>
</dbReference>
<keyword evidence="4" id="KW-1185">Reference proteome</keyword>
<protein>
    <recommendedName>
        <fullName evidence="2">Calcineurin-like phosphoesterase domain-containing protein</fullName>
    </recommendedName>
</protein>
<gene>
    <name evidence="3" type="ORF">SAMN05421644_14010</name>
</gene>
<name>A0A1H3I566_ALLWA</name>
<feature type="domain" description="Calcineurin-like phosphoesterase" evidence="2">
    <location>
        <begin position="1"/>
        <end position="157"/>
    </location>
</feature>
<dbReference type="STRING" id="61595.SAMN05421644_14010"/>
<dbReference type="EMBL" id="FNOW01000040">
    <property type="protein sequence ID" value="SDY22853.1"/>
    <property type="molecule type" value="Genomic_DNA"/>
</dbReference>
<dbReference type="Proteomes" id="UP000198672">
    <property type="component" value="Unassembled WGS sequence"/>
</dbReference>
<dbReference type="InterPro" id="IPR029052">
    <property type="entry name" value="Metallo-depent_PP-like"/>
</dbReference>
<evidence type="ECO:0000259" key="2">
    <source>
        <dbReference type="Pfam" id="PF12850"/>
    </source>
</evidence>
<proteinExistence type="inferred from homology"/>
<accession>A0A1H3I566</accession>
<dbReference type="RefSeq" id="WP_091334699.1">
    <property type="nucleotide sequence ID" value="NZ_FNOW01000040.1"/>
</dbReference>
<dbReference type="SUPFAM" id="SSF56300">
    <property type="entry name" value="Metallo-dependent phosphatases"/>
    <property type="match status" value="1"/>
</dbReference>
<dbReference type="OrthoDB" id="9785951at2"/>
<evidence type="ECO:0000256" key="1">
    <source>
        <dbReference type="ARBA" id="ARBA00008950"/>
    </source>
</evidence>